<keyword evidence="2" id="KW-1185">Reference proteome</keyword>
<accession>A0A4R6WMD1</accession>
<dbReference type="Proteomes" id="UP000295783">
    <property type="component" value="Unassembled WGS sequence"/>
</dbReference>
<dbReference type="OrthoDB" id="8449790at2"/>
<evidence type="ECO:0000313" key="2">
    <source>
        <dbReference type="Proteomes" id="UP000295783"/>
    </source>
</evidence>
<organism evidence="1 2">
    <name type="scientific">Dongia mobilis</name>
    <dbReference type="NCBI Taxonomy" id="578943"/>
    <lineage>
        <taxon>Bacteria</taxon>
        <taxon>Pseudomonadati</taxon>
        <taxon>Pseudomonadota</taxon>
        <taxon>Alphaproteobacteria</taxon>
        <taxon>Rhodospirillales</taxon>
        <taxon>Dongiaceae</taxon>
        <taxon>Dongia</taxon>
    </lineage>
</organism>
<proteinExistence type="predicted"/>
<gene>
    <name evidence="1" type="ORF">A8950_1953</name>
</gene>
<reference evidence="1 2" key="1">
    <citation type="submission" date="2019-03" db="EMBL/GenBank/DDBJ databases">
        <title>Genomic Encyclopedia of Type Strains, Phase III (KMG-III): the genomes of soil and plant-associated and newly described type strains.</title>
        <authorList>
            <person name="Whitman W."/>
        </authorList>
    </citation>
    <scope>NUCLEOTIDE SEQUENCE [LARGE SCALE GENOMIC DNA]</scope>
    <source>
        <strain evidence="1 2">CGMCC 1.7660</strain>
    </source>
</reference>
<evidence type="ECO:0008006" key="3">
    <source>
        <dbReference type="Google" id="ProtNLM"/>
    </source>
</evidence>
<comment type="caution">
    <text evidence="1">The sequence shown here is derived from an EMBL/GenBank/DDBJ whole genome shotgun (WGS) entry which is preliminary data.</text>
</comment>
<dbReference type="EMBL" id="SNYW01000008">
    <property type="protein sequence ID" value="TDQ82132.1"/>
    <property type="molecule type" value="Genomic_DNA"/>
</dbReference>
<sequence>MANKIDTRQAVHAISAQQLAALGLNNLAYVKETEIDGGTAFAIFAANGERLAIVPDRETAIAAAWENGLAPVTLH</sequence>
<dbReference type="RefSeq" id="WP_133613439.1">
    <property type="nucleotide sequence ID" value="NZ_SNYW01000008.1"/>
</dbReference>
<name>A0A4R6WMD1_9PROT</name>
<evidence type="ECO:0000313" key="1">
    <source>
        <dbReference type="EMBL" id="TDQ82132.1"/>
    </source>
</evidence>
<dbReference type="Pfam" id="PF06620">
    <property type="entry name" value="DUF1150"/>
    <property type="match status" value="1"/>
</dbReference>
<dbReference type="InterPro" id="IPR009531">
    <property type="entry name" value="DUF1150"/>
</dbReference>
<dbReference type="AlphaFoldDB" id="A0A4R6WMD1"/>
<protein>
    <recommendedName>
        <fullName evidence="3">DUF1150 family protein</fullName>
    </recommendedName>
</protein>